<dbReference type="AlphaFoldDB" id="A0A9E7FAT3"/>
<evidence type="ECO:0000313" key="2">
    <source>
        <dbReference type="Proteomes" id="UP001055439"/>
    </source>
</evidence>
<dbReference type="Proteomes" id="UP001055439">
    <property type="component" value="Chromosome 3"/>
</dbReference>
<feature type="non-terminal residue" evidence="1">
    <location>
        <position position="1"/>
    </location>
</feature>
<gene>
    <name evidence="1" type="ORF">MUK42_00717</name>
</gene>
<reference evidence="1" key="1">
    <citation type="submission" date="2022-05" db="EMBL/GenBank/DDBJ databases">
        <title>The Musa troglodytarum L. genome provides insights into the mechanism of non-climacteric behaviour and enrichment of carotenoids.</title>
        <authorList>
            <person name="Wang J."/>
        </authorList>
    </citation>
    <scope>NUCLEOTIDE SEQUENCE</scope>
    <source>
        <tissue evidence="1">Leaf</tissue>
    </source>
</reference>
<proteinExistence type="predicted"/>
<keyword evidence="2" id="KW-1185">Reference proteome</keyword>
<organism evidence="1 2">
    <name type="scientific">Musa troglodytarum</name>
    <name type="common">fe'i banana</name>
    <dbReference type="NCBI Taxonomy" id="320322"/>
    <lineage>
        <taxon>Eukaryota</taxon>
        <taxon>Viridiplantae</taxon>
        <taxon>Streptophyta</taxon>
        <taxon>Embryophyta</taxon>
        <taxon>Tracheophyta</taxon>
        <taxon>Spermatophyta</taxon>
        <taxon>Magnoliopsida</taxon>
        <taxon>Liliopsida</taxon>
        <taxon>Zingiberales</taxon>
        <taxon>Musaceae</taxon>
        <taxon>Musa</taxon>
    </lineage>
</organism>
<protein>
    <submittedName>
        <fullName evidence="1">Uncharacterized protein</fullName>
    </submittedName>
</protein>
<dbReference type="EMBL" id="CP097505">
    <property type="protein sequence ID" value="URD92078.1"/>
    <property type="molecule type" value="Genomic_DNA"/>
</dbReference>
<sequence length="64" mass="7308">TKHGLRQVGCCLNRARTNSFDSVHAPCERGVFRCKLSCPAPPPPCWKRYSIFVSTSAFRHGWTW</sequence>
<evidence type="ECO:0000313" key="1">
    <source>
        <dbReference type="EMBL" id="URD92078.1"/>
    </source>
</evidence>
<name>A0A9E7FAT3_9LILI</name>
<accession>A0A9E7FAT3</accession>